<dbReference type="Pfam" id="PF11955">
    <property type="entry name" value="PORR"/>
    <property type="match status" value="1"/>
</dbReference>
<evidence type="ECO:0000259" key="1">
    <source>
        <dbReference type="Pfam" id="PF11955"/>
    </source>
</evidence>
<dbReference type="Proteomes" id="UP001418222">
    <property type="component" value="Unassembled WGS sequence"/>
</dbReference>
<feature type="domain" description="PORR" evidence="1">
    <location>
        <begin position="60"/>
        <end position="385"/>
    </location>
</feature>
<dbReference type="InterPro" id="IPR045040">
    <property type="entry name" value="PORR_fam"/>
</dbReference>
<evidence type="ECO:0000313" key="3">
    <source>
        <dbReference type="Proteomes" id="UP001418222"/>
    </source>
</evidence>
<proteinExistence type="predicted"/>
<name>A0AAP0BYF2_9ASPA</name>
<evidence type="ECO:0000313" key="2">
    <source>
        <dbReference type="EMBL" id="KAK8954561.1"/>
    </source>
</evidence>
<dbReference type="PANTHER" id="PTHR31476">
    <property type="entry name" value="PROTEIN WHAT'S THIS FACTOR 1 HOMOLOG, CHLOROPLASTIC"/>
    <property type="match status" value="1"/>
</dbReference>
<accession>A0AAP0BYF2</accession>
<dbReference type="EMBL" id="JBBWWQ010000002">
    <property type="protein sequence ID" value="KAK8954561.1"/>
    <property type="molecule type" value="Genomic_DNA"/>
</dbReference>
<keyword evidence="3" id="KW-1185">Reference proteome</keyword>
<sequence>MNPIRTSRLQNPNVFEMLIFQRSCLALLNRSVSFGPFNRHVQKRWKKPIDSARTRLENRTRDHALDNLSKETKKLKVVLCMHQLMLQRRASHTSVQLLSRWRNAVGLNAEIGSFIQKHPHIFEVYTHPVKRNLCCRISRHMLDLIADEALIVKESEMAAVQRLRKLLMMSSSGKLHAHAVWLVRAEFGLPDDFRELIISQHPEHFRLVHPDTIELVDGDDILPVAEIEKWRESEYTDKWLSELETKFAFPIQFPTGFKIEKDYREYLRNWQMLPYPKPYDKQEVISIRSRGGVERFEKRAVGILHEFLSLTVEKMVDVERLSHFRRDFSMTVNLRELLLKHPGIFYISTKGRSPAVFLREKYVKGLLEPNPLYTVRRKMLELVMLKCGRTNEMQSVKETSL</sequence>
<dbReference type="PANTHER" id="PTHR31476:SF12">
    <property type="entry name" value="UBIQUITIN CARBOXYL-TERMINAL HYDROLASE FAMILY PROTEIN"/>
    <property type="match status" value="1"/>
</dbReference>
<gene>
    <name evidence="2" type="ORF">KSP39_PZI002791</name>
</gene>
<comment type="caution">
    <text evidence="2">The sequence shown here is derived from an EMBL/GenBank/DDBJ whole genome shotgun (WGS) entry which is preliminary data.</text>
</comment>
<dbReference type="GO" id="GO:0003723">
    <property type="term" value="F:RNA binding"/>
    <property type="evidence" value="ECO:0007669"/>
    <property type="project" value="InterPro"/>
</dbReference>
<dbReference type="InterPro" id="IPR021099">
    <property type="entry name" value="PORR_domain"/>
</dbReference>
<organism evidence="2 3">
    <name type="scientific">Platanthera zijinensis</name>
    <dbReference type="NCBI Taxonomy" id="2320716"/>
    <lineage>
        <taxon>Eukaryota</taxon>
        <taxon>Viridiplantae</taxon>
        <taxon>Streptophyta</taxon>
        <taxon>Embryophyta</taxon>
        <taxon>Tracheophyta</taxon>
        <taxon>Spermatophyta</taxon>
        <taxon>Magnoliopsida</taxon>
        <taxon>Liliopsida</taxon>
        <taxon>Asparagales</taxon>
        <taxon>Orchidaceae</taxon>
        <taxon>Orchidoideae</taxon>
        <taxon>Orchideae</taxon>
        <taxon>Orchidinae</taxon>
        <taxon>Platanthera</taxon>
    </lineage>
</organism>
<dbReference type="AlphaFoldDB" id="A0AAP0BYF2"/>
<reference evidence="2 3" key="1">
    <citation type="journal article" date="2022" name="Nat. Plants">
        <title>Genomes of leafy and leafless Platanthera orchids illuminate the evolution of mycoheterotrophy.</title>
        <authorList>
            <person name="Li M.H."/>
            <person name="Liu K.W."/>
            <person name="Li Z."/>
            <person name="Lu H.C."/>
            <person name="Ye Q.L."/>
            <person name="Zhang D."/>
            <person name="Wang J.Y."/>
            <person name="Li Y.F."/>
            <person name="Zhong Z.M."/>
            <person name="Liu X."/>
            <person name="Yu X."/>
            <person name="Liu D.K."/>
            <person name="Tu X.D."/>
            <person name="Liu B."/>
            <person name="Hao Y."/>
            <person name="Liao X.Y."/>
            <person name="Jiang Y.T."/>
            <person name="Sun W.H."/>
            <person name="Chen J."/>
            <person name="Chen Y.Q."/>
            <person name="Ai Y."/>
            <person name="Zhai J.W."/>
            <person name="Wu S.S."/>
            <person name="Zhou Z."/>
            <person name="Hsiao Y.Y."/>
            <person name="Wu W.L."/>
            <person name="Chen Y.Y."/>
            <person name="Lin Y.F."/>
            <person name="Hsu J.L."/>
            <person name="Li C.Y."/>
            <person name="Wang Z.W."/>
            <person name="Zhao X."/>
            <person name="Zhong W.Y."/>
            <person name="Ma X.K."/>
            <person name="Ma L."/>
            <person name="Huang J."/>
            <person name="Chen G.Z."/>
            <person name="Huang M.Z."/>
            <person name="Huang L."/>
            <person name="Peng D.H."/>
            <person name="Luo Y.B."/>
            <person name="Zou S.Q."/>
            <person name="Chen S.P."/>
            <person name="Lan S."/>
            <person name="Tsai W.C."/>
            <person name="Van de Peer Y."/>
            <person name="Liu Z.J."/>
        </authorList>
    </citation>
    <scope>NUCLEOTIDE SEQUENCE [LARGE SCALE GENOMIC DNA]</scope>
    <source>
        <strain evidence="2">Lor287</strain>
    </source>
</reference>
<protein>
    <recommendedName>
        <fullName evidence="1">PORR domain-containing protein</fullName>
    </recommendedName>
</protein>